<evidence type="ECO:0000256" key="3">
    <source>
        <dbReference type="ARBA" id="ARBA00022723"/>
    </source>
</evidence>
<dbReference type="PATRIC" id="fig|1298851.3.peg.432"/>
<dbReference type="InterPro" id="IPR033942">
    <property type="entry name" value="IMPase"/>
</dbReference>
<dbReference type="PRINTS" id="PR00377">
    <property type="entry name" value="IMPHPHTASES"/>
</dbReference>
<keyword evidence="5 6" id="KW-0460">Magnesium</keyword>
<dbReference type="AlphaFoldDB" id="A0A0S3QSF0"/>
<dbReference type="RefSeq" id="WP_068549149.1">
    <property type="nucleotide sequence ID" value="NZ_AP013035.1"/>
</dbReference>
<evidence type="ECO:0000313" key="9">
    <source>
        <dbReference type="Proteomes" id="UP000063234"/>
    </source>
</evidence>
<keyword evidence="4 7" id="KW-0378">Hydrolase</keyword>
<dbReference type="GO" id="GO:0046872">
    <property type="term" value="F:metal ion binding"/>
    <property type="evidence" value="ECO:0007669"/>
    <property type="project" value="UniProtKB-KW"/>
</dbReference>
<gene>
    <name evidence="8" type="primary">suhB</name>
    <name evidence="8" type="ORF">TST_0421</name>
</gene>
<dbReference type="SUPFAM" id="SSF56655">
    <property type="entry name" value="Carbohydrate phosphatase"/>
    <property type="match status" value="1"/>
</dbReference>
<accession>A0A0S3QSF0</accession>
<dbReference type="PANTHER" id="PTHR20854">
    <property type="entry name" value="INOSITOL MONOPHOSPHATASE"/>
    <property type="match status" value="1"/>
</dbReference>
<name>A0A0S3QSF0_THET7</name>
<feature type="binding site" evidence="6">
    <location>
        <position position="208"/>
    </location>
    <ligand>
        <name>Mg(2+)</name>
        <dbReference type="ChEBI" id="CHEBI:18420"/>
        <label>1</label>
        <note>catalytic</note>
    </ligand>
</feature>
<dbReference type="Proteomes" id="UP000063234">
    <property type="component" value="Chromosome"/>
</dbReference>
<dbReference type="OrthoDB" id="9772456at2"/>
<evidence type="ECO:0000256" key="4">
    <source>
        <dbReference type="ARBA" id="ARBA00022801"/>
    </source>
</evidence>
<feature type="binding site" evidence="6">
    <location>
        <position position="83"/>
    </location>
    <ligand>
        <name>Mg(2+)</name>
        <dbReference type="ChEBI" id="CHEBI:18420"/>
        <label>1</label>
        <note>catalytic</note>
    </ligand>
</feature>
<feature type="binding site" evidence="6">
    <location>
        <position position="80"/>
    </location>
    <ligand>
        <name>Mg(2+)</name>
        <dbReference type="ChEBI" id="CHEBI:18420"/>
        <label>1</label>
        <note>catalytic</note>
    </ligand>
</feature>
<dbReference type="PROSITE" id="PS00629">
    <property type="entry name" value="IMP_1"/>
    <property type="match status" value="1"/>
</dbReference>
<dbReference type="InterPro" id="IPR020583">
    <property type="entry name" value="Inositol_monoP_metal-BS"/>
</dbReference>
<dbReference type="EC" id="3.1.3.25" evidence="7"/>
<dbReference type="GO" id="GO:0006020">
    <property type="term" value="P:inositol metabolic process"/>
    <property type="evidence" value="ECO:0007669"/>
    <property type="project" value="TreeGrafter"/>
</dbReference>
<evidence type="ECO:0000256" key="5">
    <source>
        <dbReference type="ARBA" id="ARBA00022842"/>
    </source>
</evidence>
<evidence type="ECO:0000313" key="8">
    <source>
        <dbReference type="EMBL" id="BAT71229.1"/>
    </source>
</evidence>
<dbReference type="Gene3D" id="3.40.190.80">
    <property type="match status" value="1"/>
</dbReference>
<keyword evidence="3 6" id="KW-0479">Metal-binding</keyword>
<reference evidence="9" key="1">
    <citation type="journal article" date="2018" name="Science">
        <title>A primordial and reversible TCA cycle in a facultatively chemolithoautotrophic thermophile.</title>
        <authorList>
            <person name="Nunoura T."/>
            <person name="Chikaraishi Y."/>
            <person name="Izaki R."/>
            <person name="Suwa T."/>
            <person name="Sato T."/>
            <person name="Harada T."/>
            <person name="Mori K."/>
            <person name="Kato Y."/>
            <person name="Miyazaki M."/>
            <person name="Shimamura S."/>
            <person name="Yanagawa K."/>
            <person name="Shuto A."/>
            <person name="Ohkouchi N."/>
            <person name="Fujita N."/>
            <person name="Takaki Y."/>
            <person name="Atomi H."/>
            <person name="Takai K."/>
        </authorList>
    </citation>
    <scope>NUCLEOTIDE SEQUENCE [LARGE SCALE GENOMIC DNA]</scope>
    <source>
        <strain evidence="9">DSM 17441 / JCM 13301 / NBRC 103674 / ABI70S6</strain>
    </source>
</reference>
<comment type="similarity">
    <text evidence="7">Belongs to the inositol monophosphatase superfamily.</text>
</comment>
<dbReference type="GO" id="GO:0007165">
    <property type="term" value="P:signal transduction"/>
    <property type="evidence" value="ECO:0007669"/>
    <property type="project" value="TreeGrafter"/>
</dbReference>
<keyword evidence="9" id="KW-1185">Reference proteome</keyword>
<sequence length="258" mass="28569">MLELLKDTAKKAGRLLKIRFLELLNGMETEVREKGKSDFVTRVDVEVENYIKELLANTNISVVGEESFKGEIPGTCIFIDPIDGTRNFMRKNPHFAINLAYQEKGKLLAGVTYDPMKNEMFSAAFSKGAFLNGERIYASTNKDIGKAIIAIGLPYRGRELIDIQTNLYRNIFLNGAATRHTGSAALDLAYISCGRYDAAIYFYLSPWDVAPGILLVEEAGGEVEGTMGREPIQGWIIASNKVIHPEVKDILEGSLKAV</sequence>
<proteinExistence type="inferred from homology"/>
<organism evidence="8 9">
    <name type="scientific">Thermosulfidibacter takaii (strain DSM 17441 / JCM 13301 / NBRC 103674 / ABI70S6)</name>
    <dbReference type="NCBI Taxonomy" id="1298851"/>
    <lineage>
        <taxon>Bacteria</taxon>
        <taxon>Pseudomonadati</taxon>
        <taxon>Thermosulfidibacterota</taxon>
        <taxon>Thermosulfidibacteria</taxon>
        <taxon>Thermosulfidibacterales</taxon>
        <taxon>Thermosulfidibacteraceae</taxon>
    </lineage>
</organism>
<feature type="binding site" evidence="6">
    <location>
        <position position="65"/>
    </location>
    <ligand>
        <name>Mg(2+)</name>
        <dbReference type="ChEBI" id="CHEBI:18420"/>
        <label>1</label>
        <note>catalytic</note>
    </ligand>
</feature>
<dbReference type="PRINTS" id="PR01959">
    <property type="entry name" value="SBIMPHPHTASE"/>
</dbReference>
<evidence type="ECO:0000256" key="6">
    <source>
        <dbReference type="PIRSR" id="PIRSR600760-2"/>
    </source>
</evidence>
<protein>
    <recommendedName>
        <fullName evidence="7">Inositol-1-monophosphatase</fullName>
        <ecNumber evidence="7">3.1.3.25</ecNumber>
    </recommendedName>
</protein>
<feature type="binding site" evidence="6">
    <location>
        <position position="82"/>
    </location>
    <ligand>
        <name>Mg(2+)</name>
        <dbReference type="ChEBI" id="CHEBI:18420"/>
        <label>1</label>
        <note>catalytic</note>
    </ligand>
</feature>
<dbReference type="STRING" id="1298851.TST_0421"/>
<dbReference type="GO" id="GO:0008934">
    <property type="term" value="F:inositol monophosphate 1-phosphatase activity"/>
    <property type="evidence" value="ECO:0007669"/>
    <property type="project" value="InterPro"/>
</dbReference>
<evidence type="ECO:0000256" key="2">
    <source>
        <dbReference type="ARBA" id="ARBA00001946"/>
    </source>
</evidence>
<comment type="cofactor">
    <cofactor evidence="2 6 7">
        <name>Mg(2+)</name>
        <dbReference type="ChEBI" id="CHEBI:18420"/>
    </cofactor>
</comment>
<dbReference type="CDD" id="cd01639">
    <property type="entry name" value="IMPase"/>
    <property type="match status" value="1"/>
</dbReference>
<dbReference type="InterPro" id="IPR000760">
    <property type="entry name" value="Inositol_monophosphatase-like"/>
</dbReference>
<dbReference type="Pfam" id="PF00459">
    <property type="entry name" value="Inositol_P"/>
    <property type="match status" value="1"/>
</dbReference>
<comment type="catalytic activity">
    <reaction evidence="1 7">
        <text>a myo-inositol phosphate + H2O = myo-inositol + phosphate</text>
        <dbReference type="Rhea" id="RHEA:24056"/>
        <dbReference type="ChEBI" id="CHEBI:15377"/>
        <dbReference type="ChEBI" id="CHEBI:17268"/>
        <dbReference type="ChEBI" id="CHEBI:43474"/>
        <dbReference type="ChEBI" id="CHEBI:84139"/>
        <dbReference type="EC" id="3.1.3.25"/>
    </reaction>
</comment>
<evidence type="ECO:0000256" key="1">
    <source>
        <dbReference type="ARBA" id="ARBA00001033"/>
    </source>
</evidence>
<dbReference type="PANTHER" id="PTHR20854:SF4">
    <property type="entry name" value="INOSITOL-1-MONOPHOSPHATASE-RELATED"/>
    <property type="match status" value="1"/>
</dbReference>
<evidence type="ECO:0000256" key="7">
    <source>
        <dbReference type="RuleBase" id="RU364068"/>
    </source>
</evidence>
<dbReference type="Gene3D" id="3.30.540.10">
    <property type="entry name" value="Fructose-1,6-Bisphosphatase, subunit A, domain 1"/>
    <property type="match status" value="1"/>
</dbReference>
<dbReference type="KEGG" id="ttk:TST_0421"/>
<dbReference type="InterPro" id="IPR022337">
    <property type="entry name" value="Inositol_monophosphatase_SuhB"/>
</dbReference>
<dbReference type="EMBL" id="AP013035">
    <property type="protein sequence ID" value="BAT71229.1"/>
    <property type="molecule type" value="Genomic_DNA"/>
</dbReference>